<evidence type="ECO:0000256" key="2">
    <source>
        <dbReference type="SAM" id="Phobius"/>
    </source>
</evidence>
<evidence type="ECO:0000256" key="1">
    <source>
        <dbReference type="SAM" id="MobiDB-lite"/>
    </source>
</evidence>
<evidence type="ECO:0008006" key="5">
    <source>
        <dbReference type="Google" id="ProtNLM"/>
    </source>
</evidence>
<keyword evidence="2" id="KW-0812">Transmembrane</keyword>
<feature type="transmembrane region" description="Helical" evidence="2">
    <location>
        <begin position="193"/>
        <end position="212"/>
    </location>
</feature>
<feature type="region of interest" description="Disordered" evidence="1">
    <location>
        <begin position="142"/>
        <end position="169"/>
    </location>
</feature>
<keyword evidence="2" id="KW-0472">Membrane</keyword>
<accession>A0A1E7K270</accession>
<name>A0A1E7K270_9ACTN</name>
<dbReference type="PATRIC" id="fig|943816.4.peg.1285"/>
<protein>
    <recommendedName>
        <fullName evidence="5">DNA-directed RNA polymerase specialized sigma subunit, sigma24 family</fullName>
    </recommendedName>
</protein>
<feature type="compositionally biased region" description="Pro residues" evidence="1">
    <location>
        <begin position="153"/>
        <end position="164"/>
    </location>
</feature>
<feature type="compositionally biased region" description="Pro residues" evidence="1">
    <location>
        <begin position="627"/>
        <end position="637"/>
    </location>
</feature>
<dbReference type="Proteomes" id="UP000175829">
    <property type="component" value="Unassembled WGS sequence"/>
</dbReference>
<evidence type="ECO:0000313" key="4">
    <source>
        <dbReference type="Proteomes" id="UP000175829"/>
    </source>
</evidence>
<dbReference type="EMBL" id="LJGV01000022">
    <property type="protein sequence ID" value="OEU98018.1"/>
    <property type="molecule type" value="Genomic_DNA"/>
</dbReference>
<dbReference type="AlphaFoldDB" id="A0A1E7K270"/>
<keyword evidence="2" id="KW-1133">Transmembrane helix</keyword>
<organism evidence="3 4">
    <name type="scientific">Streptomyces qinglanensis</name>
    <dbReference type="NCBI Taxonomy" id="943816"/>
    <lineage>
        <taxon>Bacteria</taxon>
        <taxon>Bacillati</taxon>
        <taxon>Actinomycetota</taxon>
        <taxon>Actinomycetes</taxon>
        <taxon>Kitasatosporales</taxon>
        <taxon>Streptomycetaceae</taxon>
        <taxon>Streptomyces</taxon>
    </lineage>
</organism>
<evidence type="ECO:0000313" key="3">
    <source>
        <dbReference type="EMBL" id="OEU98018.1"/>
    </source>
</evidence>
<sequence>MGVSERTATLDVEQAELALVEHYGRLVRLAYCVLADGPRRAPAAHAVTCGALPRRCTSTAALPRPQAADEDPVYVWLRLRVLRAALARPRGPWPPRSHPRGGDAPARAAYALRHLERMAEPDIRQLLRAARVRDPDAALAGAVKAADSSGGPGAPPPAPGPGGEPCPLCGGGDGVRHALDTVRRRRRRRRSGAAALAALVCCGLLGVPGDTWGPDAAARPPLVRGSDAEHALDPGALVRARAGSWRRASRTDFGAWPARGALTRDESLLRRALVTWARPRADVRVRAAPGTPKGPPPGPPQLLYAGRLAGTAVVLLYDGLRVARYTEPLDPDDDSSAAEAAEAAEEGVSLELARTAGAGTAESGALVVTRHGGEVRYLTAPWITRAARVDLLDPADESGRTLARGADGVTGPVPLPVTLPRHCESWPGLALRGSPGAARRLELYTDLGELAPARLTDGAERGPATGAAARRRLARTACHLPAVLDQGVRAVNSWQFARQRLPDGDGEAAWVCTRAATWRGAGSRVMTQFQPPAGGPGRPGAVTSRLEDSRVCGPQARAVLTGLLWRSTEGRWYVLAAGDEDVTRLRARGEGLSGGPAEAVGNTLAARAGREASVRLSATRRDGTVPAAPPAPVGPPG</sequence>
<feature type="region of interest" description="Disordered" evidence="1">
    <location>
        <begin position="591"/>
        <end position="637"/>
    </location>
</feature>
<comment type="caution">
    <text evidence="3">The sequence shown here is derived from an EMBL/GenBank/DDBJ whole genome shotgun (WGS) entry which is preliminary data.</text>
</comment>
<gene>
    <name evidence="3" type="ORF">AN217_09435</name>
</gene>
<reference evidence="3 4" key="1">
    <citation type="journal article" date="2016" name="Front. Microbiol.">
        <title>Comparative Genomics Analysis of Streptomyces Species Reveals Their Adaptation to the Marine Environment and Their Diversity at the Genomic Level.</title>
        <authorList>
            <person name="Tian X."/>
            <person name="Zhang Z."/>
            <person name="Yang T."/>
            <person name="Chen M."/>
            <person name="Li J."/>
            <person name="Chen F."/>
            <person name="Yang J."/>
            <person name="Li W."/>
            <person name="Zhang B."/>
            <person name="Zhang Z."/>
            <person name="Wu J."/>
            <person name="Zhang C."/>
            <person name="Long L."/>
            <person name="Xiao J."/>
        </authorList>
    </citation>
    <scope>NUCLEOTIDE SEQUENCE [LARGE SCALE GENOMIC DNA]</scope>
    <source>
        <strain evidence="3 4">SCSIO M10379</strain>
    </source>
</reference>
<feature type="compositionally biased region" description="Basic and acidic residues" evidence="1">
    <location>
        <begin position="608"/>
        <end position="623"/>
    </location>
</feature>
<proteinExistence type="predicted"/>